<dbReference type="RefSeq" id="WP_371840899.1">
    <property type="nucleotide sequence ID" value="NZ_JBGMEK010000072.1"/>
</dbReference>
<dbReference type="SUPFAM" id="SSF159888">
    <property type="entry name" value="YdhG-like"/>
    <property type="match status" value="1"/>
</dbReference>
<dbReference type="EMBL" id="JBGMEK010000072">
    <property type="protein sequence ID" value="MFA0813131.1"/>
    <property type="molecule type" value="Genomic_DNA"/>
</dbReference>
<evidence type="ECO:0000313" key="3">
    <source>
        <dbReference type="Proteomes" id="UP001569428"/>
    </source>
</evidence>
<protein>
    <submittedName>
        <fullName evidence="2">YdeI family protein</fullName>
    </submittedName>
</protein>
<dbReference type="Proteomes" id="UP001569428">
    <property type="component" value="Unassembled WGS sequence"/>
</dbReference>
<accession>A0ABV4P434</accession>
<reference evidence="2 3" key="1">
    <citation type="submission" date="2024-08" db="EMBL/GenBank/DDBJ databases">
        <authorList>
            <person name="Ishaq N."/>
        </authorList>
    </citation>
    <scope>NUCLEOTIDE SEQUENCE [LARGE SCALE GENOMIC DNA]</scope>
    <source>
        <strain evidence="2 3">DSM 18651</strain>
    </source>
</reference>
<name>A0ABV4P434_9GAMM</name>
<dbReference type="Pfam" id="PF13376">
    <property type="entry name" value="OmdA"/>
    <property type="match status" value="1"/>
</dbReference>
<comment type="caution">
    <text evidence="2">The sequence shown here is derived from an EMBL/GenBank/DDBJ whole genome shotgun (WGS) entry which is preliminary data.</text>
</comment>
<sequence length="208" mass="23254">MAMISDIADYFSKGCGRCERFATPDCSTQKWKSGLIELRRICLSMDLEETVKWGQPCYTFAGRNIVILGAFREGFLIGFMDAALMKDPEGVLQKRGANTQHPHMILLKANDQVGKLEPVIRAYIKEAMGYAEAGIKPPKVERDIELPDELVEAMDADPELAEAFHALTPGRQRSYTFNLNSAKKPATRISRIAKFRNKIIAGKGAMER</sequence>
<gene>
    <name evidence="2" type="ORF">ACCI49_19715</name>
</gene>
<dbReference type="Pfam" id="PF08818">
    <property type="entry name" value="DUF1801"/>
    <property type="match status" value="1"/>
</dbReference>
<evidence type="ECO:0000259" key="1">
    <source>
        <dbReference type="Pfam" id="PF08818"/>
    </source>
</evidence>
<dbReference type="PIRSF" id="PIRSF021308">
    <property type="entry name" value="UCP021308"/>
    <property type="match status" value="1"/>
</dbReference>
<proteinExistence type="predicted"/>
<feature type="domain" description="YdhG-like" evidence="1">
    <location>
        <begin position="31"/>
        <end position="128"/>
    </location>
</feature>
<keyword evidence="3" id="KW-1185">Reference proteome</keyword>
<dbReference type="InterPro" id="IPR014922">
    <property type="entry name" value="YdhG-like"/>
</dbReference>
<dbReference type="InterPro" id="IPR016786">
    <property type="entry name" value="YdeI_bac"/>
</dbReference>
<dbReference type="Gene3D" id="3.90.1150.200">
    <property type="match status" value="1"/>
</dbReference>
<organism evidence="2 3">
    <name type="scientific">Microbulbifer epialgicus</name>
    <dbReference type="NCBI Taxonomy" id="393907"/>
    <lineage>
        <taxon>Bacteria</taxon>
        <taxon>Pseudomonadati</taxon>
        <taxon>Pseudomonadota</taxon>
        <taxon>Gammaproteobacteria</taxon>
        <taxon>Cellvibrionales</taxon>
        <taxon>Microbulbiferaceae</taxon>
        <taxon>Microbulbifer</taxon>
    </lineage>
</organism>
<evidence type="ECO:0000313" key="2">
    <source>
        <dbReference type="EMBL" id="MFA0813131.1"/>
    </source>
</evidence>